<sequence length="256" mass="28474">MANIQKAAQIGFSSQAHTYAKGRPNYPSELSAWLEQELDLLPGSAVIDLGAGTGKFTRLLKSMALDVIAVEPVEAMRAEFAQSLPDVRIVEGTADSIPFESGMAQAVVCAQAFHWFANEKALAEIYRVLRANGRLGLIWNVRDESEDWVAAITDIITPYEGDTPRFHTGSWQLPFTGNYFSTPELTCFRYTHSGSAREVIMDRFLSVSFIAALPAAEKAKVSDQLQHLIDTHPSLRGRETIDFPYQTQAYLCRRLD</sequence>
<dbReference type="InterPro" id="IPR013216">
    <property type="entry name" value="Methyltransf_11"/>
</dbReference>
<evidence type="ECO:0000313" key="6">
    <source>
        <dbReference type="Proteomes" id="UP000059425"/>
    </source>
</evidence>
<evidence type="ECO:0000256" key="3">
    <source>
        <dbReference type="ARBA" id="ARBA00022679"/>
    </source>
</evidence>
<dbReference type="SUPFAM" id="SSF53335">
    <property type="entry name" value="S-adenosyl-L-methionine-dependent methyltransferases"/>
    <property type="match status" value="1"/>
</dbReference>
<dbReference type="PANTHER" id="PTHR44942:SF4">
    <property type="entry name" value="METHYLTRANSFERASE TYPE 11 DOMAIN-CONTAINING PROTEIN"/>
    <property type="match status" value="1"/>
</dbReference>
<dbReference type="CDD" id="cd02440">
    <property type="entry name" value="AdoMet_MTases"/>
    <property type="match status" value="1"/>
</dbReference>
<feature type="domain" description="Methyltransferase type 11" evidence="4">
    <location>
        <begin position="48"/>
        <end position="135"/>
    </location>
</feature>
<evidence type="ECO:0000256" key="2">
    <source>
        <dbReference type="ARBA" id="ARBA00022603"/>
    </source>
</evidence>
<dbReference type="AlphaFoldDB" id="A0A0N9X0G1"/>
<accession>A0A0N9X0G1</accession>
<proteinExistence type="inferred from homology"/>
<reference evidence="6" key="1">
    <citation type="submission" date="2015-09" db="EMBL/GenBank/DDBJ databases">
        <title>Whole genome sequence of Pseudomonas fluorescens FW300-N2C3.</title>
        <authorList>
            <person name="Ray J."/>
            <person name="Melnyk R."/>
            <person name="Deutschbauer A."/>
        </authorList>
    </citation>
    <scope>NUCLEOTIDE SEQUENCE [LARGE SCALE GENOMIC DNA]</scope>
    <source>
        <strain evidence="6">FW300-N2C3</strain>
    </source>
</reference>
<dbReference type="Pfam" id="PF08241">
    <property type="entry name" value="Methyltransf_11"/>
    <property type="match status" value="1"/>
</dbReference>
<comment type="similarity">
    <text evidence="1">Belongs to the methyltransferase superfamily.</text>
</comment>
<reference evidence="5 6" key="2">
    <citation type="journal article" date="2018" name="Nature">
        <title>Mutant phenotypes for thousands of bacterial genes of unknown function.</title>
        <authorList>
            <person name="Price M.N."/>
            <person name="Wetmore K.M."/>
            <person name="Waters R.J."/>
            <person name="Callaghan M."/>
            <person name="Ray J."/>
            <person name="Liu H."/>
            <person name="Kuehl J.V."/>
            <person name="Melnyk R.A."/>
            <person name="Lamson J.S."/>
            <person name="Suh Y."/>
            <person name="Carlson H.K."/>
            <person name="Esquivel Z."/>
            <person name="Sadeeshkumar H."/>
            <person name="Chakraborty R."/>
            <person name="Zane G.M."/>
            <person name="Rubin B.E."/>
            <person name="Wall J.D."/>
            <person name="Visel A."/>
            <person name="Bristow J."/>
            <person name="Blow M.J."/>
            <person name="Arkin A.P."/>
            <person name="Deutschbauer A.M."/>
        </authorList>
    </citation>
    <scope>NUCLEOTIDE SEQUENCE [LARGE SCALE GENOMIC DNA]</scope>
    <source>
        <strain evidence="5 6">FW300-N2C3</strain>
    </source>
</reference>
<dbReference type="InterPro" id="IPR029063">
    <property type="entry name" value="SAM-dependent_MTases_sf"/>
</dbReference>
<dbReference type="OrthoDB" id="9797252at2"/>
<name>A0A0N9X0G1_PSEFL</name>
<dbReference type="GO" id="GO:0032259">
    <property type="term" value="P:methylation"/>
    <property type="evidence" value="ECO:0007669"/>
    <property type="project" value="UniProtKB-KW"/>
</dbReference>
<dbReference type="Gene3D" id="3.40.50.150">
    <property type="entry name" value="Vaccinia Virus protein VP39"/>
    <property type="match status" value="1"/>
</dbReference>
<evidence type="ECO:0000313" key="5">
    <source>
        <dbReference type="EMBL" id="ALI09134.1"/>
    </source>
</evidence>
<dbReference type="GO" id="GO:0008757">
    <property type="term" value="F:S-adenosylmethionine-dependent methyltransferase activity"/>
    <property type="evidence" value="ECO:0007669"/>
    <property type="project" value="InterPro"/>
</dbReference>
<dbReference type="InterPro" id="IPR051052">
    <property type="entry name" value="Diverse_substrate_MTase"/>
</dbReference>
<keyword evidence="3 5" id="KW-0808">Transferase</keyword>
<dbReference type="EMBL" id="CP012831">
    <property type="protein sequence ID" value="ALI09134.1"/>
    <property type="molecule type" value="Genomic_DNA"/>
</dbReference>
<dbReference type="Proteomes" id="UP000059425">
    <property type="component" value="Chromosome"/>
</dbReference>
<organism evidence="5 6">
    <name type="scientific">Pseudomonas fluorescens</name>
    <dbReference type="NCBI Taxonomy" id="294"/>
    <lineage>
        <taxon>Bacteria</taxon>
        <taxon>Pseudomonadati</taxon>
        <taxon>Pseudomonadota</taxon>
        <taxon>Gammaproteobacteria</taxon>
        <taxon>Pseudomonadales</taxon>
        <taxon>Pseudomonadaceae</taxon>
        <taxon>Pseudomonas</taxon>
    </lineage>
</organism>
<protein>
    <submittedName>
        <fullName evidence="5">SAM-dependent methyltransferase</fullName>
    </submittedName>
</protein>
<dbReference type="RefSeq" id="WP_060741321.1">
    <property type="nucleotide sequence ID" value="NZ_CP012831.1"/>
</dbReference>
<evidence type="ECO:0000259" key="4">
    <source>
        <dbReference type="Pfam" id="PF08241"/>
    </source>
</evidence>
<evidence type="ECO:0000256" key="1">
    <source>
        <dbReference type="ARBA" id="ARBA00008361"/>
    </source>
</evidence>
<keyword evidence="2 5" id="KW-0489">Methyltransferase</keyword>
<dbReference type="PANTHER" id="PTHR44942">
    <property type="entry name" value="METHYLTRANSF_11 DOMAIN-CONTAINING PROTEIN"/>
    <property type="match status" value="1"/>
</dbReference>
<gene>
    <name evidence="5" type="ORF">AO356_20690</name>
</gene>